<evidence type="ECO:0000313" key="1">
    <source>
        <dbReference type="EMBL" id="JAH73912.1"/>
    </source>
</evidence>
<proteinExistence type="predicted"/>
<sequence length="28" mass="3489">MPETDRLCIDIYSYKIKLYLFEKFTINM</sequence>
<dbReference type="EMBL" id="GBXM01034665">
    <property type="protein sequence ID" value="JAH73912.1"/>
    <property type="molecule type" value="Transcribed_RNA"/>
</dbReference>
<name>A0A0E9V797_ANGAN</name>
<reference evidence="1" key="2">
    <citation type="journal article" date="2015" name="Fish Shellfish Immunol.">
        <title>Early steps in the European eel (Anguilla anguilla)-Vibrio vulnificus interaction in the gills: Role of the RtxA13 toxin.</title>
        <authorList>
            <person name="Callol A."/>
            <person name="Pajuelo D."/>
            <person name="Ebbesson L."/>
            <person name="Teles M."/>
            <person name="MacKenzie S."/>
            <person name="Amaro C."/>
        </authorList>
    </citation>
    <scope>NUCLEOTIDE SEQUENCE</scope>
</reference>
<organism evidence="1">
    <name type="scientific">Anguilla anguilla</name>
    <name type="common">European freshwater eel</name>
    <name type="synonym">Muraena anguilla</name>
    <dbReference type="NCBI Taxonomy" id="7936"/>
    <lineage>
        <taxon>Eukaryota</taxon>
        <taxon>Metazoa</taxon>
        <taxon>Chordata</taxon>
        <taxon>Craniata</taxon>
        <taxon>Vertebrata</taxon>
        <taxon>Euteleostomi</taxon>
        <taxon>Actinopterygii</taxon>
        <taxon>Neopterygii</taxon>
        <taxon>Teleostei</taxon>
        <taxon>Anguilliformes</taxon>
        <taxon>Anguillidae</taxon>
        <taxon>Anguilla</taxon>
    </lineage>
</organism>
<accession>A0A0E9V797</accession>
<protein>
    <submittedName>
        <fullName evidence="1">Uncharacterized protein</fullName>
    </submittedName>
</protein>
<reference evidence="1" key="1">
    <citation type="submission" date="2014-11" db="EMBL/GenBank/DDBJ databases">
        <authorList>
            <person name="Amaro Gonzalez C."/>
        </authorList>
    </citation>
    <scope>NUCLEOTIDE SEQUENCE</scope>
</reference>
<dbReference type="AlphaFoldDB" id="A0A0E9V797"/>